<evidence type="ECO:0000313" key="2">
    <source>
        <dbReference type="EMBL" id="MOY41872.1"/>
    </source>
</evidence>
<reference evidence="2" key="1">
    <citation type="submission" date="2019-04" db="EMBL/GenBank/DDBJ databases">
        <title>An insight into the mialome of Ixodes scapularis.</title>
        <authorList>
            <person name="Ribeiro J.M."/>
            <person name="Mather T.N."/>
            <person name="Karim S."/>
        </authorList>
    </citation>
    <scope>NUCLEOTIDE SEQUENCE</scope>
</reference>
<organism evidence="2">
    <name type="scientific">Ixodes scapularis</name>
    <name type="common">Black-legged tick</name>
    <name type="synonym">Deer tick</name>
    <dbReference type="NCBI Taxonomy" id="6945"/>
    <lineage>
        <taxon>Eukaryota</taxon>
        <taxon>Metazoa</taxon>
        <taxon>Ecdysozoa</taxon>
        <taxon>Arthropoda</taxon>
        <taxon>Chelicerata</taxon>
        <taxon>Arachnida</taxon>
        <taxon>Acari</taxon>
        <taxon>Parasitiformes</taxon>
        <taxon>Ixodida</taxon>
        <taxon>Ixodoidea</taxon>
        <taxon>Ixodidae</taxon>
        <taxon>Ixodinae</taxon>
        <taxon>Ixodes</taxon>
    </lineage>
</organism>
<keyword evidence="1" id="KW-1133">Transmembrane helix</keyword>
<name>A0A4D5RX22_IXOSC</name>
<accession>A0A4D5RX22</accession>
<proteinExistence type="predicted"/>
<dbReference type="AlphaFoldDB" id="A0A4D5RX22"/>
<keyword evidence="1" id="KW-0472">Membrane</keyword>
<dbReference type="EMBL" id="GHJT01007901">
    <property type="protein sequence ID" value="MOY41872.1"/>
    <property type="molecule type" value="Transcribed_RNA"/>
</dbReference>
<keyword evidence="1" id="KW-0812">Transmembrane</keyword>
<protein>
    <submittedName>
        <fullName evidence="2">Putative secreted protein</fullName>
    </submittedName>
</protein>
<sequence>MHVACLDVLLWNMLDLCFIYFFFSVLGKKKFSAKLRGVDLNAVGIHSFIDHPCSKRQHTHLLLSKALGRSTTGSPHA</sequence>
<evidence type="ECO:0000256" key="1">
    <source>
        <dbReference type="SAM" id="Phobius"/>
    </source>
</evidence>
<feature type="transmembrane region" description="Helical" evidence="1">
    <location>
        <begin position="6"/>
        <end position="26"/>
    </location>
</feature>